<accession>A0A2M4B4G0</accession>
<dbReference type="EMBL" id="GGFK01014561">
    <property type="protein sequence ID" value="MBW47882.1"/>
    <property type="molecule type" value="Transcribed_RNA"/>
</dbReference>
<evidence type="ECO:0000313" key="1">
    <source>
        <dbReference type="EMBL" id="MBW47882.1"/>
    </source>
</evidence>
<proteinExistence type="predicted"/>
<reference evidence="1" key="1">
    <citation type="submission" date="2018-01" db="EMBL/GenBank/DDBJ databases">
        <title>An insight into the sialome of Amazonian anophelines.</title>
        <authorList>
            <person name="Ribeiro J.M."/>
            <person name="Scarpassa V."/>
            <person name="Calvo E."/>
        </authorList>
    </citation>
    <scope>NUCLEOTIDE SEQUENCE</scope>
    <source>
        <tissue evidence="1">Salivary glands</tissue>
    </source>
</reference>
<protein>
    <submittedName>
        <fullName evidence="1">Putative secreted protein</fullName>
    </submittedName>
</protein>
<organism evidence="1">
    <name type="scientific">Anopheles triannulatus</name>
    <dbReference type="NCBI Taxonomy" id="58253"/>
    <lineage>
        <taxon>Eukaryota</taxon>
        <taxon>Metazoa</taxon>
        <taxon>Ecdysozoa</taxon>
        <taxon>Arthropoda</taxon>
        <taxon>Hexapoda</taxon>
        <taxon>Insecta</taxon>
        <taxon>Pterygota</taxon>
        <taxon>Neoptera</taxon>
        <taxon>Endopterygota</taxon>
        <taxon>Diptera</taxon>
        <taxon>Nematocera</taxon>
        <taxon>Culicoidea</taxon>
        <taxon>Culicidae</taxon>
        <taxon>Anophelinae</taxon>
        <taxon>Anopheles</taxon>
    </lineage>
</organism>
<name>A0A2M4B4G0_9DIPT</name>
<dbReference type="AlphaFoldDB" id="A0A2M4B4G0"/>
<sequence>MGRRWCAICAQRRRTLAMCLQRSTSTVRAPARSTSISSTSKGAHWAIRSSGTLPNFWSIAMANRWTATHRPLHPTVL</sequence>